<evidence type="ECO:0000256" key="1">
    <source>
        <dbReference type="SAM" id="MobiDB-lite"/>
    </source>
</evidence>
<gene>
    <name evidence="2" type="ORF">AMAG_09520</name>
</gene>
<proteinExistence type="predicted"/>
<evidence type="ECO:0000313" key="3">
    <source>
        <dbReference type="Proteomes" id="UP000054350"/>
    </source>
</evidence>
<feature type="region of interest" description="Disordered" evidence="1">
    <location>
        <begin position="1"/>
        <end position="72"/>
    </location>
</feature>
<sequence length="112" mass="12111">MLDETSSTADGRPRRLSRSRSPRQRHHDRRESHPSSARASDGGGDRRPIRLLATDSLEQVPPPPPPPLLPHAQRDVLLPVTMEALETPVSPKADTLARVDSGLPGMTPSGST</sequence>
<feature type="compositionally biased region" description="Basic residues" evidence="1">
    <location>
        <begin position="14"/>
        <end position="28"/>
    </location>
</feature>
<dbReference type="Proteomes" id="UP000054350">
    <property type="component" value="Unassembled WGS sequence"/>
</dbReference>
<dbReference type="AlphaFoldDB" id="A0A0L0SQ90"/>
<feature type="compositionally biased region" description="Pro residues" evidence="1">
    <location>
        <begin position="60"/>
        <end position="69"/>
    </location>
</feature>
<dbReference type="EMBL" id="GG745344">
    <property type="protein sequence ID" value="KNE64505.1"/>
    <property type="molecule type" value="Genomic_DNA"/>
</dbReference>
<accession>A0A0L0SQ90</accession>
<keyword evidence="3" id="KW-1185">Reference proteome</keyword>
<protein>
    <submittedName>
        <fullName evidence="2">Uncharacterized protein</fullName>
    </submittedName>
</protein>
<evidence type="ECO:0000313" key="2">
    <source>
        <dbReference type="EMBL" id="KNE64505.1"/>
    </source>
</evidence>
<dbReference type="VEuPathDB" id="FungiDB:AMAG_09520"/>
<reference evidence="3" key="2">
    <citation type="submission" date="2009-11" db="EMBL/GenBank/DDBJ databases">
        <title>The Genome Sequence of Allomyces macrogynus strain ATCC 38327.</title>
        <authorList>
            <consortium name="The Broad Institute Genome Sequencing Platform"/>
            <person name="Russ C."/>
            <person name="Cuomo C."/>
            <person name="Shea T."/>
            <person name="Young S.K."/>
            <person name="Zeng Q."/>
            <person name="Koehrsen M."/>
            <person name="Haas B."/>
            <person name="Borodovsky M."/>
            <person name="Guigo R."/>
            <person name="Alvarado L."/>
            <person name="Berlin A."/>
            <person name="Borenstein D."/>
            <person name="Chen Z."/>
            <person name="Engels R."/>
            <person name="Freedman E."/>
            <person name="Gellesch M."/>
            <person name="Goldberg J."/>
            <person name="Griggs A."/>
            <person name="Gujja S."/>
            <person name="Heiman D."/>
            <person name="Hepburn T."/>
            <person name="Howarth C."/>
            <person name="Jen D."/>
            <person name="Larson L."/>
            <person name="Lewis B."/>
            <person name="Mehta T."/>
            <person name="Park D."/>
            <person name="Pearson M."/>
            <person name="Roberts A."/>
            <person name="Saif S."/>
            <person name="Shenoy N."/>
            <person name="Sisk P."/>
            <person name="Stolte C."/>
            <person name="Sykes S."/>
            <person name="Walk T."/>
            <person name="White J."/>
            <person name="Yandava C."/>
            <person name="Burger G."/>
            <person name="Gray M.W."/>
            <person name="Holland P.W.H."/>
            <person name="King N."/>
            <person name="Lang F.B.F."/>
            <person name="Roger A.J."/>
            <person name="Ruiz-Trillo I."/>
            <person name="Lander E."/>
            <person name="Nusbaum C."/>
        </authorList>
    </citation>
    <scope>NUCLEOTIDE SEQUENCE [LARGE SCALE GENOMIC DNA]</scope>
    <source>
        <strain evidence="3">ATCC 38327</strain>
    </source>
</reference>
<name>A0A0L0SQ90_ALLM3</name>
<organism evidence="2 3">
    <name type="scientific">Allomyces macrogynus (strain ATCC 38327)</name>
    <name type="common">Allomyces javanicus var. macrogynus</name>
    <dbReference type="NCBI Taxonomy" id="578462"/>
    <lineage>
        <taxon>Eukaryota</taxon>
        <taxon>Fungi</taxon>
        <taxon>Fungi incertae sedis</taxon>
        <taxon>Blastocladiomycota</taxon>
        <taxon>Blastocladiomycetes</taxon>
        <taxon>Blastocladiales</taxon>
        <taxon>Blastocladiaceae</taxon>
        <taxon>Allomyces</taxon>
    </lineage>
</organism>
<feature type="region of interest" description="Disordered" evidence="1">
    <location>
        <begin position="88"/>
        <end position="112"/>
    </location>
</feature>
<reference evidence="2 3" key="1">
    <citation type="submission" date="2009-11" db="EMBL/GenBank/DDBJ databases">
        <title>Annotation of Allomyces macrogynus ATCC 38327.</title>
        <authorList>
            <consortium name="The Broad Institute Genome Sequencing Platform"/>
            <person name="Russ C."/>
            <person name="Cuomo C."/>
            <person name="Burger G."/>
            <person name="Gray M.W."/>
            <person name="Holland P.W.H."/>
            <person name="King N."/>
            <person name="Lang F.B.F."/>
            <person name="Roger A.J."/>
            <person name="Ruiz-Trillo I."/>
            <person name="Young S.K."/>
            <person name="Zeng Q."/>
            <person name="Gargeya S."/>
            <person name="Fitzgerald M."/>
            <person name="Haas B."/>
            <person name="Abouelleil A."/>
            <person name="Alvarado L."/>
            <person name="Arachchi H.M."/>
            <person name="Berlin A."/>
            <person name="Chapman S.B."/>
            <person name="Gearin G."/>
            <person name="Goldberg J."/>
            <person name="Griggs A."/>
            <person name="Gujja S."/>
            <person name="Hansen M."/>
            <person name="Heiman D."/>
            <person name="Howarth C."/>
            <person name="Larimer J."/>
            <person name="Lui A."/>
            <person name="MacDonald P.J.P."/>
            <person name="McCowen C."/>
            <person name="Montmayeur A."/>
            <person name="Murphy C."/>
            <person name="Neiman D."/>
            <person name="Pearson M."/>
            <person name="Priest M."/>
            <person name="Roberts A."/>
            <person name="Saif S."/>
            <person name="Shea T."/>
            <person name="Sisk P."/>
            <person name="Stolte C."/>
            <person name="Sykes S."/>
            <person name="Wortman J."/>
            <person name="Nusbaum C."/>
            <person name="Birren B."/>
        </authorList>
    </citation>
    <scope>NUCLEOTIDE SEQUENCE [LARGE SCALE GENOMIC DNA]</scope>
    <source>
        <strain evidence="2 3">ATCC 38327</strain>
    </source>
</reference>